<evidence type="ECO:0000313" key="1">
    <source>
        <dbReference type="EMBL" id="MDT0277266.1"/>
    </source>
</evidence>
<keyword evidence="2" id="KW-1185">Reference proteome</keyword>
<proteinExistence type="predicted"/>
<dbReference type="Proteomes" id="UP001183222">
    <property type="component" value="Unassembled WGS sequence"/>
</dbReference>
<evidence type="ECO:0000313" key="2">
    <source>
        <dbReference type="Proteomes" id="UP001183222"/>
    </source>
</evidence>
<name>A0ABU2KAP8_9ACTN</name>
<reference evidence="2" key="1">
    <citation type="submission" date="2023-07" db="EMBL/GenBank/DDBJ databases">
        <title>30 novel species of actinomycetes from the DSMZ collection.</title>
        <authorList>
            <person name="Nouioui I."/>
        </authorList>
    </citation>
    <scope>NUCLEOTIDE SEQUENCE [LARGE SCALE GENOMIC DNA]</scope>
    <source>
        <strain evidence="2">DSM 46792</strain>
    </source>
</reference>
<dbReference type="EMBL" id="JAVREI010000011">
    <property type="protein sequence ID" value="MDT0277266.1"/>
    <property type="molecule type" value="Genomic_DNA"/>
</dbReference>
<organism evidence="1 2">
    <name type="scientific">Blastococcus goldschmidtiae</name>
    <dbReference type="NCBI Taxonomy" id="3075546"/>
    <lineage>
        <taxon>Bacteria</taxon>
        <taxon>Bacillati</taxon>
        <taxon>Actinomycetota</taxon>
        <taxon>Actinomycetes</taxon>
        <taxon>Geodermatophilales</taxon>
        <taxon>Geodermatophilaceae</taxon>
        <taxon>Blastococcus</taxon>
    </lineage>
</organism>
<gene>
    <name evidence="1" type="ORF">RM425_15275</name>
</gene>
<sequence>MQQRVVALGAECDLLTEQEARAELLAQAPPADAPATVGWAPYVPVPEVLVLDPRAVSFRVAEFADLSDGRRIRLHAERGFTIGGGPDPWAGLTLDQLTDDVLNTVLPDDAEDTGEDHPWSWLAELLRVQGVDAGPEDLRGLPYAVEFSNRLRARVLDRP</sequence>
<protein>
    <recommendedName>
        <fullName evidence="3">SUKH-4 immunity protein of toxin-antitoxin system</fullName>
    </recommendedName>
</protein>
<accession>A0ABU2KAP8</accession>
<comment type="caution">
    <text evidence="1">The sequence shown here is derived from an EMBL/GenBank/DDBJ whole genome shotgun (WGS) entry which is preliminary data.</text>
</comment>
<evidence type="ECO:0008006" key="3">
    <source>
        <dbReference type="Google" id="ProtNLM"/>
    </source>
</evidence>
<dbReference type="RefSeq" id="WP_311346073.1">
    <property type="nucleotide sequence ID" value="NZ_JAVREI010000011.1"/>
</dbReference>